<protein>
    <submittedName>
        <fullName evidence="1">Uncharacterized protein</fullName>
    </submittedName>
</protein>
<gene>
    <name evidence="1" type="ORF">ZIOFF_048786</name>
</gene>
<reference evidence="1 2" key="1">
    <citation type="submission" date="2020-08" db="EMBL/GenBank/DDBJ databases">
        <title>Plant Genome Project.</title>
        <authorList>
            <person name="Zhang R.-G."/>
        </authorList>
    </citation>
    <scope>NUCLEOTIDE SEQUENCE [LARGE SCALE GENOMIC DNA]</scope>
    <source>
        <tissue evidence="1">Rhizome</tissue>
    </source>
</reference>
<dbReference type="InterPro" id="IPR027471">
    <property type="entry name" value="YbeD-like_sf"/>
</dbReference>
<dbReference type="Proteomes" id="UP000734854">
    <property type="component" value="Unassembled WGS sequence"/>
</dbReference>
<dbReference type="Pfam" id="PF04359">
    <property type="entry name" value="DUF493"/>
    <property type="match status" value="1"/>
</dbReference>
<organism evidence="1 2">
    <name type="scientific">Zingiber officinale</name>
    <name type="common">Ginger</name>
    <name type="synonym">Amomum zingiber</name>
    <dbReference type="NCBI Taxonomy" id="94328"/>
    <lineage>
        <taxon>Eukaryota</taxon>
        <taxon>Viridiplantae</taxon>
        <taxon>Streptophyta</taxon>
        <taxon>Embryophyta</taxon>
        <taxon>Tracheophyta</taxon>
        <taxon>Spermatophyta</taxon>
        <taxon>Magnoliopsida</taxon>
        <taxon>Liliopsida</taxon>
        <taxon>Zingiberales</taxon>
        <taxon>Zingiberaceae</taxon>
        <taxon>Zingiber</taxon>
    </lineage>
</organism>
<comment type="caution">
    <text evidence="1">The sequence shown here is derived from an EMBL/GenBank/DDBJ whole genome shotgun (WGS) entry which is preliminary data.</text>
</comment>
<dbReference type="Gene3D" id="3.30.70.260">
    <property type="match status" value="1"/>
</dbReference>
<dbReference type="SUPFAM" id="SSF117991">
    <property type="entry name" value="YbeD/HP0495-like"/>
    <property type="match status" value="1"/>
</dbReference>
<dbReference type="EMBL" id="JACMSC010000013">
    <property type="protein sequence ID" value="KAG6493783.1"/>
    <property type="molecule type" value="Genomic_DNA"/>
</dbReference>
<evidence type="ECO:0000313" key="2">
    <source>
        <dbReference type="Proteomes" id="UP000734854"/>
    </source>
</evidence>
<evidence type="ECO:0000313" key="1">
    <source>
        <dbReference type="EMBL" id="KAG6493783.1"/>
    </source>
</evidence>
<proteinExistence type="predicted"/>
<dbReference type="AlphaFoldDB" id="A0A8J5FQ74"/>
<dbReference type="PANTHER" id="PTHR34782:SF1">
    <property type="entry name" value="PHOSPHORIBOSYLFORMYLGLYCINAMIDINE SYNTHASE"/>
    <property type="match status" value="1"/>
</dbReference>
<keyword evidence="2" id="KW-1185">Reference proteome</keyword>
<sequence>MYPGKQTTRVSLEAQPEVDESVSRKLRHSQASVSLFACSACLAVRSTGHSAYPTSLLGRPLRSPSQHLRSLGRPPSVHSVGLTTRTISLFCCSPGRPPARPGLPSVRADFAALTLCSLNHSVVRKPAPAGSLRLSAQNPDDSIRVFLSSPQPPVLGGDCGFTVVSWETDDPSKPRSTAGGGRICFKETASFAGLGQPLRLFGLSRCSLDRPFCLPDLAARSVPSFAQSASSLARSSALGTLEVSKAEGRVTQTTNVVIGGTVVNDSTDEWLVLDKKVNSYPMVRHFTAIGIGGDEFVQAMVDAVESVIQESIPKGRVTRKVSSRGKYVSVNIGPIHVVSSEQVQAVYNAMKSDDRMKYFL</sequence>
<dbReference type="InterPro" id="IPR007454">
    <property type="entry name" value="UPF0250_YbeD-like"/>
</dbReference>
<accession>A0A8J5FQ74</accession>
<name>A0A8J5FQ74_ZINOF</name>
<dbReference type="PANTHER" id="PTHR34782">
    <property type="entry name" value="PHOSPHORIBOSYLFORMYLGLYCINAMIDINE SYNTHASE"/>
    <property type="match status" value="1"/>
</dbReference>